<keyword evidence="2" id="KW-0472">Membrane</keyword>
<comment type="caution">
    <text evidence="3">The sequence shown here is derived from an EMBL/GenBank/DDBJ whole genome shotgun (WGS) entry which is preliminary data.</text>
</comment>
<accession>A0A171DKM3</accession>
<evidence type="ECO:0000256" key="1">
    <source>
        <dbReference type="SAM" id="MobiDB-lite"/>
    </source>
</evidence>
<feature type="region of interest" description="Disordered" evidence="1">
    <location>
        <begin position="14"/>
        <end position="37"/>
    </location>
</feature>
<keyword evidence="2" id="KW-0812">Transmembrane</keyword>
<proteinExistence type="predicted"/>
<gene>
    <name evidence="3" type="ORF">PS9374_05054</name>
</gene>
<organism evidence="3 4">
    <name type="scientific">Planomonospora sphaerica</name>
    <dbReference type="NCBI Taxonomy" id="161355"/>
    <lineage>
        <taxon>Bacteria</taxon>
        <taxon>Bacillati</taxon>
        <taxon>Actinomycetota</taxon>
        <taxon>Actinomycetes</taxon>
        <taxon>Streptosporangiales</taxon>
        <taxon>Streptosporangiaceae</taxon>
        <taxon>Planomonospora</taxon>
    </lineage>
</organism>
<evidence type="ECO:0000256" key="2">
    <source>
        <dbReference type="SAM" id="Phobius"/>
    </source>
</evidence>
<feature type="transmembrane region" description="Helical" evidence="2">
    <location>
        <begin position="174"/>
        <end position="191"/>
    </location>
</feature>
<feature type="transmembrane region" description="Helical" evidence="2">
    <location>
        <begin position="86"/>
        <end position="112"/>
    </location>
</feature>
<keyword evidence="2" id="KW-1133">Transmembrane helix</keyword>
<reference evidence="3 4" key="1">
    <citation type="journal article" date="2016" name="Genome Announc.">
        <title>Draft Genome Sequence of Planomonospora sphaerica JCM9374, a Rare Actinomycete.</title>
        <authorList>
            <person name="Dohra H."/>
            <person name="Suzuki T."/>
            <person name="Inoue Y."/>
            <person name="Kodani S."/>
        </authorList>
    </citation>
    <scope>NUCLEOTIDE SEQUENCE [LARGE SCALE GENOMIC DNA]</scope>
    <source>
        <strain evidence="3 4">JCM 9374</strain>
    </source>
</reference>
<dbReference type="Proteomes" id="UP000077701">
    <property type="component" value="Unassembled WGS sequence"/>
</dbReference>
<reference evidence="4" key="2">
    <citation type="submission" date="2016-04" db="EMBL/GenBank/DDBJ databases">
        <title>Planomonospora sphaerica JCM9374 whole genome shotgun sequence.</title>
        <authorList>
            <person name="Suzuki T."/>
            <person name="Dohra H."/>
            <person name="Kodani S."/>
        </authorList>
    </citation>
    <scope>NUCLEOTIDE SEQUENCE [LARGE SCALE GENOMIC DNA]</scope>
    <source>
        <strain evidence="4">JCM 9374</strain>
    </source>
</reference>
<name>A0A171DKM3_9ACTN</name>
<sequence length="431" mass="45635">MVWCRDRSRVVARGRTGGTTVRTDGGRPGAHEKRSGSAVRVETEDCDPGKEAAVLRPLGHVLDRCERLRRGARGRSGDGAHRGRRVAAAGAAVLLAVPVLVWLVAVLTPLLADGLRLLRDAAWTQVFTRPVHSYLTEHAGGLAVTVEQIEWAWAVAGCAMWLPAVLWRSWGARVGWTLYGIAGLTMVAAGSAPQTRWAATGVTAAYWVVLTLPMLRRSSLRFRGDGRRAFESWGIARHGRELAAVRRRLDRLEATAWAPAAGEPAVRARHVWPPGRAAADAVPRPPAAAGPVLTGKDDAGEEDGGAGGLAGGIVAGSAYLVRVPDELSPADDPHGDLGAALHREYGPLRGGAFTMTVTACGPHLAEGVRVVESDGVDLELTPEQVGAFGLQPGVSYRVRGELCDDAGRAVAMPLAVPVRVPVRWLRPLGAV</sequence>
<protein>
    <submittedName>
        <fullName evidence="3">Uncharacterized protein</fullName>
    </submittedName>
</protein>
<keyword evidence="4" id="KW-1185">Reference proteome</keyword>
<dbReference type="EMBL" id="BDCX01000013">
    <property type="protein sequence ID" value="GAT69379.1"/>
    <property type="molecule type" value="Genomic_DNA"/>
</dbReference>
<feature type="compositionally biased region" description="Low complexity" evidence="1">
    <location>
        <begin position="14"/>
        <end position="23"/>
    </location>
</feature>
<dbReference type="AlphaFoldDB" id="A0A171DKM3"/>
<feature type="region of interest" description="Disordered" evidence="1">
    <location>
        <begin position="276"/>
        <end position="304"/>
    </location>
</feature>
<evidence type="ECO:0000313" key="4">
    <source>
        <dbReference type="Proteomes" id="UP000077701"/>
    </source>
</evidence>
<evidence type="ECO:0000313" key="3">
    <source>
        <dbReference type="EMBL" id="GAT69379.1"/>
    </source>
</evidence>
<feature type="transmembrane region" description="Helical" evidence="2">
    <location>
        <begin position="197"/>
        <end position="215"/>
    </location>
</feature>